<comment type="caution">
    <text evidence="1">The sequence shown here is derived from an EMBL/GenBank/DDBJ whole genome shotgun (WGS) entry which is preliminary data.</text>
</comment>
<protein>
    <recommendedName>
        <fullName evidence="3">DNA-directed RNA polymerase</fullName>
    </recommendedName>
</protein>
<accession>A0A565BBX2</accession>
<dbReference type="Proteomes" id="UP000489600">
    <property type="component" value="Unassembled WGS sequence"/>
</dbReference>
<reference evidence="1" key="1">
    <citation type="submission" date="2019-07" db="EMBL/GenBank/DDBJ databases">
        <authorList>
            <person name="Dittberner H."/>
        </authorList>
    </citation>
    <scope>NUCLEOTIDE SEQUENCE [LARGE SCALE GENOMIC DNA]</scope>
</reference>
<evidence type="ECO:0000313" key="2">
    <source>
        <dbReference type="Proteomes" id="UP000489600"/>
    </source>
</evidence>
<keyword evidence="2" id="KW-1185">Reference proteome</keyword>
<proteinExistence type="predicted"/>
<sequence>MDIDVMDIDEIEAAEQINLSDLGESFLQSFCKKAAISFFQEYGLISHQLNSYNFFIQHGL</sequence>
<dbReference type="EMBL" id="CABITT030000003">
    <property type="protein sequence ID" value="VVA99128.1"/>
    <property type="molecule type" value="Genomic_DNA"/>
</dbReference>
<evidence type="ECO:0000313" key="1">
    <source>
        <dbReference type="EMBL" id="VVA99128.1"/>
    </source>
</evidence>
<name>A0A565BBX2_9BRAS</name>
<organism evidence="1 2">
    <name type="scientific">Arabis nemorensis</name>
    <dbReference type="NCBI Taxonomy" id="586526"/>
    <lineage>
        <taxon>Eukaryota</taxon>
        <taxon>Viridiplantae</taxon>
        <taxon>Streptophyta</taxon>
        <taxon>Embryophyta</taxon>
        <taxon>Tracheophyta</taxon>
        <taxon>Spermatophyta</taxon>
        <taxon>Magnoliopsida</taxon>
        <taxon>eudicotyledons</taxon>
        <taxon>Gunneridae</taxon>
        <taxon>Pentapetalae</taxon>
        <taxon>rosids</taxon>
        <taxon>malvids</taxon>
        <taxon>Brassicales</taxon>
        <taxon>Brassicaceae</taxon>
        <taxon>Arabideae</taxon>
        <taxon>Arabis</taxon>
    </lineage>
</organism>
<gene>
    <name evidence="1" type="ORF">ANE_LOCUS9573</name>
</gene>
<dbReference type="OrthoDB" id="1720400at2759"/>
<evidence type="ECO:0008006" key="3">
    <source>
        <dbReference type="Google" id="ProtNLM"/>
    </source>
</evidence>
<dbReference type="AlphaFoldDB" id="A0A565BBX2"/>